<dbReference type="AlphaFoldDB" id="A0A1J4K9R5"/>
<dbReference type="VEuPathDB" id="TrichDB:TRFO_23680"/>
<organism evidence="2 3">
    <name type="scientific">Tritrichomonas foetus</name>
    <dbReference type="NCBI Taxonomy" id="1144522"/>
    <lineage>
        <taxon>Eukaryota</taxon>
        <taxon>Metamonada</taxon>
        <taxon>Parabasalia</taxon>
        <taxon>Tritrichomonadida</taxon>
        <taxon>Tritrichomonadidae</taxon>
        <taxon>Tritrichomonas</taxon>
    </lineage>
</organism>
<gene>
    <name evidence="2" type="ORF">TRFO_23680</name>
</gene>
<evidence type="ECO:0000256" key="1">
    <source>
        <dbReference type="SAM" id="Phobius"/>
    </source>
</evidence>
<dbReference type="EMBL" id="MLAK01000681">
    <property type="protein sequence ID" value="OHT07979.1"/>
    <property type="molecule type" value="Genomic_DNA"/>
</dbReference>
<dbReference type="Proteomes" id="UP000179807">
    <property type="component" value="Unassembled WGS sequence"/>
</dbReference>
<keyword evidence="1" id="KW-1133">Transmembrane helix</keyword>
<keyword evidence="3" id="KW-1185">Reference proteome</keyword>
<dbReference type="GeneID" id="94838001"/>
<sequence>MLLIEDLVDFTNAWFYVGILCPLFLGLLGVSIHTRISEVKYSVLTRKIYFLALFLLLFIDNIVFILSVKYCPHAFISYLWSIYVPLIVLFLTIIFCSIFAIKSLSKYGFTIHALNDMNGIFFFVIGTKISYCLAYGSLCGIIWILVDFILTLVKLLLIPESFGIAYEDNKKYD</sequence>
<feature type="transmembrane region" description="Helical" evidence="1">
    <location>
        <begin position="48"/>
        <end position="68"/>
    </location>
</feature>
<name>A0A1J4K9R5_9EUKA</name>
<feature type="transmembrane region" description="Helical" evidence="1">
    <location>
        <begin position="13"/>
        <end position="36"/>
    </location>
</feature>
<feature type="transmembrane region" description="Helical" evidence="1">
    <location>
        <begin position="80"/>
        <end position="101"/>
    </location>
</feature>
<evidence type="ECO:0000313" key="3">
    <source>
        <dbReference type="Proteomes" id="UP000179807"/>
    </source>
</evidence>
<keyword evidence="1" id="KW-0812">Transmembrane</keyword>
<evidence type="ECO:0000313" key="2">
    <source>
        <dbReference type="EMBL" id="OHT07979.1"/>
    </source>
</evidence>
<reference evidence="2" key="1">
    <citation type="submission" date="2016-10" db="EMBL/GenBank/DDBJ databases">
        <authorList>
            <person name="Benchimol M."/>
            <person name="Almeida L.G."/>
            <person name="Vasconcelos A.T."/>
            <person name="Perreira-Neves A."/>
            <person name="Rosa I.A."/>
            <person name="Tasca T."/>
            <person name="Bogo M.R."/>
            <person name="de Souza W."/>
        </authorList>
    </citation>
    <scope>NUCLEOTIDE SEQUENCE [LARGE SCALE GENOMIC DNA]</scope>
    <source>
        <strain evidence="2">K</strain>
    </source>
</reference>
<keyword evidence="1" id="KW-0472">Membrane</keyword>
<proteinExistence type="predicted"/>
<feature type="transmembrane region" description="Helical" evidence="1">
    <location>
        <begin position="121"/>
        <end position="146"/>
    </location>
</feature>
<accession>A0A1J4K9R5</accession>
<dbReference type="RefSeq" id="XP_068361115.1">
    <property type="nucleotide sequence ID" value="XM_068503297.1"/>
</dbReference>
<comment type="caution">
    <text evidence="2">The sequence shown here is derived from an EMBL/GenBank/DDBJ whole genome shotgun (WGS) entry which is preliminary data.</text>
</comment>
<protein>
    <submittedName>
        <fullName evidence="2">Uncharacterized protein</fullName>
    </submittedName>
</protein>